<reference evidence="3" key="2">
    <citation type="journal article" date="2018" name="Nat. Plants">
        <title>Whole-genome landscape of Medicago truncatula symbiotic genes.</title>
        <authorList>
            <person name="Pecrix Y."/>
            <person name="Staton S.E."/>
            <person name="Sallet E."/>
            <person name="Lelandais-Briere C."/>
            <person name="Moreau S."/>
            <person name="Carrere S."/>
            <person name="Blein T."/>
            <person name="Jardinaud M.F."/>
            <person name="Latrasse D."/>
            <person name="Zouine M."/>
            <person name="Zahm M."/>
            <person name="Kreplak J."/>
            <person name="Mayjonade B."/>
            <person name="Satge C."/>
            <person name="Perez M."/>
            <person name="Cauet S."/>
            <person name="Marande W."/>
            <person name="Chantry-Darmon C."/>
            <person name="Lopez-Roques C."/>
            <person name="Bouchez O."/>
            <person name="Berard A."/>
            <person name="Debelle F."/>
            <person name="Munos S."/>
            <person name="Bendahmane A."/>
            <person name="Berges H."/>
            <person name="Niebel A."/>
            <person name="Buitink J."/>
            <person name="Frugier F."/>
            <person name="Benhamed M."/>
            <person name="Crespi M."/>
            <person name="Gouzy J."/>
            <person name="Gamas P."/>
        </authorList>
    </citation>
    <scope>NUCLEOTIDE SEQUENCE [LARGE SCALE GENOMIC DNA]</scope>
    <source>
        <strain evidence="3">cv. Jemalong A17</strain>
    </source>
</reference>
<accession>I3S1P7</accession>
<dbReference type="EMBL" id="PSQE01000007">
    <property type="protein sequence ID" value="RHN45359.1"/>
    <property type="molecule type" value="Genomic_DNA"/>
</dbReference>
<organism evidence="1">
    <name type="scientific">Medicago truncatula</name>
    <name type="common">Barrel medic</name>
    <name type="synonym">Medicago tribuloides</name>
    <dbReference type="NCBI Taxonomy" id="3880"/>
    <lineage>
        <taxon>Eukaryota</taxon>
        <taxon>Viridiplantae</taxon>
        <taxon>Streptophyta</taxon>
        <taxon>Embryophyta</taxon>
        <taxon>Tracheophyta</taxon>
        <taxon>Spermatophyta</taxon>
        <taxon>Magnoliopsida</taxon>
        <taxon>eudicotyledons</taxon>
        <taxon>Gunneridae</taxon>
        <taxon>Pentapetalae</taxon>
        <taxon>rosids</taxon>
        <taxon>fabids</taxon>
        <taxon>Fabales</taxon>
        <taxon>Fabaceae</taxon>
        <taxon>Papilionoideae</taxon>
        <taxon>50 kb inversion clade</taxon>
        <taxon>NPAAA clade</taxon>
        <taxon>Hologalegina</taxon>
        <taxon>IRL clade</taxon>
        <taxon>Trifolieae</taxon>
        <taxon>Medicago</taxon>
    </lineage>
</organism>
<name>I3S1P7_MEDTR</name>
<evidence type="ECO:0000313" key="2">
    <source>
        <dbReference type="EMBL" id="RHN45359.1"/>
    </source>
</evidence>
<gene>
    <name evidence="2" type="ORF">MtrunA17_Chr7g0229931</name>
</gene>
<proteinExistence type="evidence at transcript level"/>
<dbReference type="Proteomes" id="UP000265566">
    <property type="component" value="Chromosome 7"/>
</dbReference>
<evidence type="ECO:0000313" key="1">
    <source>
        <dbReference type="EMBL" id="AFK34189.1"/>
    </source>
</evidence>
<dbReference type="Gramene" id="rna39645">
    <property type="protein sequence ID" value="RHN45359.1"/>
    <property type="gene ID" value="gene39645"/>
</dbReference>
<dbReference type="EMBL" id="BT134394">
    <property type="protein sequence ID" value="AFK34189.1"/>
    <property type="molecule type" value="mRNA"/>
</dbReference>
<evidence type="ECO:0000313" key="3">
    <source>
        <dbReference type="Proteomes" id="UP000265566"/>
    </source>
</evidence>
<dbReference type="AlphaFoldDB" id="I3S1P7"/>
<protein>
    <submittedName>
        <fullName evidence="1">Uncharacterized protein</fullName>
    </submittedName>
</protein>
<reference evidence="2" key="3">
    <citation type="journal article" date="2018" name="Nat. Plants">
        <title>Whole-genome landscape of Medicago truncatula symbiotic genes.</title>
        <authorList>
            <person name="Pecrix Y."/>
            <person name="Gamas P."/>
            <person name="Carrere S."/>
        </authorList>
    </citation>
    <scope>NUCLEOTIDE SEQUENCE</scope>
    <source>
        <tissue evidence="2">Leaves</tissue>
    </source>
</reference>
<sequence>MIVTKARNLFLKFGNALKMFVFFGINKVIFKTRLRCSIEFFFPENKVEKCFLTYAMMFLKVY</sequence>
<reference evidence="1" key="1">
    <citation type="submission" date="2012-05" db="EMBL/GenBank/DDBJ databases">
        <authorList>
            <person name="Krishnakumar V."/>
            <person name="Cheung F."/>
            <person name="Xiao Y."/>
            <person name="Chan A."/>
            <person name="Moskal W.A."/>
            <person name="Town C.D."/>
        </authorList>
    </citation>
    <scope>NUCLEOTIDE SEQUENCE</scope>
</reference>